<dbReference type="EMBL" id="CP114769">
    <property type="protein sequence ID" value="WBA44370.1"/>
    <property type="molecule type" value="Genomic_DNA"/>
</dbReference>
<protein>
    <submittedName>
        <fullName evidence="1">Uncharacterized protein</fullName>
    </submittedName>
</protein>
<evidence type="ECO:0000313" key="2">
    <source>
        <dbReference type="Proteomes" id="UP001211005"/>
    </source>
</evidence>
<name>A0ABY7M064_9BACT</name>
<keyword evidence="1" id="KW-0614">Plasmid</keyword>
<reference evidence="1 2" key="1">
    <citation type="submission" date="2022-12" db="EMBL/GenBank/DDBJ databases">
        <title>Hymenobacter canadensis sp. nov. isolated from lake water of the Cambridge Bay, Canada.</title>
        <authorList>
            <person name="Kim W.H."/>
            <person name="Lee Y.M."/>
        </authorList>
    </citation>
    <scope>NUCLEOTIDE SEQUENCE [LARGE SCALE GENOMIC DNA]</scope>
    <source>
        <strain evidence="1 2">PAMC 29467</strain>
        <plasmid evidence="1 2">unnamed2</plasmid>
    </source>
</reference>
<organism evidence="1 2">
    <name type="scientific">Hymenobacter canadensis</name>
    <dbReference type="NCBI Taxonomy" id="2999067"/>
    <lineage>
        <taxon>Bacteria</taxon>
        <taxon>Pseudomonadati</taxon>
        <taxon>Bacteroidota</taxon>
        <taxon>Cytophagia</taxon>
        <taxon>Cytophagales</taxon>
        <taxon>Hymenobacteraceae</taxon>
        <taxon>Hymenobacter</taxon>
    </lineage>
</organism>
<evidence type="ECO:0000313" key="1">
    <source>
        <dbReference type="EMBL" id="WBA44370.1"/>
    </source>
</evidence>
<sequence length="126" mass="14432">MEPETALLAAILRQSPEGSLWRLSKDSWQELPRVLGPDLLHPGETFWWHVRITTANRQRLLAVAEAHELPDKVVHMSLTTAQGRTFFRGEDHLDTIICDFDFQGLRDICGKFPRLEQSIVKMEGPL</sequence>
<gene>
    <name evidence="1" type="ORF">O3303_21425</name>
</gene>
<dbReference type="RefSeq" id="WP_269562388.1">
    <property type="nucleotide sequence ID" value="NZ_CP114769.1"/>
</dbReference>
<geneLocation type="plasmid" evidence="1 2">
    <name>unnamed2</name>
</geneLocation>
<proteinExistence type="predicted"/>
<dbReference type="Proteomes" id="UP001211005">
    <property type="component" value="Plasmid unnamed2"/>
</dbReference>
<accession>A0ABY7M064</accession>
<keyword evidence="2" id="KW-1185">Reference proteome</keyword>